<reference evidence="2" key="1">
    <citation type="journal article" date="2022" name="Mol. Ecol. Resour.">
        <title>The genomes of chicory, endive, great burdock and yacon provide insights into Asteraceae palaeo-polyploidization history and plant inulin production.</title>
        <authorList>
            <person name="Fan W."/>
            <person name="Wang S."/>
            <person name="Wang H."/>
            <person name="Wang A."/>
            <person name="Jiang F."/>
            <person name="Liu H."/>
            <person name="Zhao H."/>
            <person name="Xu D."/>
            <person name="Zhang Y."/>
        </authorList>
    </citation>
    <scope>NUCLEOTIDE SEQUENCE [LARGE SCALE GENOMIC DNA]</scope>
    <source>
        <strain evidence="2">cv. Yunnan</strain>
    </source>
</reference>
<evidence type="ECO:0000313" key="1">
    <source>
        <dbReference type="EMBL" id="KAI3725467.1"/>
    </source>
</evidence>
<proteinExistence type="predicted"/>
<dbReference type="Proteomes" id="UP001056120">
    <property type="component" value="Linkage Group LG22"/>
</dbReference>
<protein>
    <submittedName>
        <fullName evidence="1">Uncharacterized protein</fullName>
    </submittedName>
</protein>
<reference evidence="1 2" key="2">
    <citation type="journal article" date="2022" name="Mol. Ecol. Resour.">
        <title>The genomes of chicory, endive, great burdock and yacon provide insights into Asteraceae paleo-polyploidization history and plant inulin production.</title>
        <authorList>
            <person name="Fan W."/>
            <person name="Wang S."/>
            <person name="Wang H."/>
            <person name="Wang A."/>
            <person name="Jiang F."/>
            <person name="Liu H."/>
            <person name="Zhao H."/>
            <person name="Xu D."/>
            <person name="Zhang Y."/>
        </authorList>
    </citation>
    <scope>NUCLEOTIDE SEQUENCE [LARGE SCALE GENOMIC DNA]</scope>
    <source>
        <strain evidence="2">cv. Yunnan</strain>
        <tissue evidence="1">Leaves</tissue>
    </source>
</reference>
<sequence length="308" mass="35194">MLVETLKNCNTIGSSHGLLCLYRTGRVVLWNLSIRKAVAVVVPNVENETIYKTVLGFGVCRETNDPKIVKIPQIKCWTHIESITSIPWQVEVFTLSTGDWRSPYNNLPRKSIQLSVSCSVSLFVSHVFVDGFLYWLATDRITMDGEIMFFSFDVTSEEFTEVNLPDSLADNFYLSLSKLRESLVVFKHNEDESYFVVWMMEYGVSKSFTKLFTISTTDISILRVLAFRKTDEPIIDTVDFRKPIDASTTLAVYDTYTNHVTDIGINGVCSFSVYPYMETRLLLDHPNCIVYDKGRRYIRSGGLKTQDL</sequence>
<gene>
    <name evidence="1" type="ORF">L1987_65255</name>
</gene>
<accession>A0ACB9BU02</accession>
<organism evidence="1 2">
    <name type="scientific">Smallanthus sonchifolius</name>
    <dbReference type="NCBI Taxonomy" id="185202"/>
    <lineage>
        <taxon>Eukaryota</taxon>
        <taxon>Viridiplantae</taxon>
        <taxon>Streptophyta</taxon>
        <taxon>Embryophyta</taxon>
        <taxon>Tracheophyta</taxon>
        <taxon>Spermatophyta</taxon>
        <taxon>Magnoliopsida</taxon>
        <taxon>eudicotyledons</taxon>
        <taxon>Gunneridae</taxon>
        <taxon>Pentapetalae</taxon>
        <taxon>asterids</taxon>
        <taxon>campanulids</taxon>
        <taxon>Asterales</taxon>
        <taxon>Asteraceae</taxon>
        <taxon>Asteroideae</taxon>
        <taxon>Heliantheae alliance</taxon>
        <taxon>Millerieae</taxon>
        <taxon>Smallanthus</taxon>
    </lineage>
</organism>
<evidence type="ECO:0000313" key="2">
    <source>
        <dbReference type="Proteomes" id="UP001056120"/>
    </source>
</evidence>
<name>A0ACB9BU02_9ASTR</name>
<comment type="caution">
    <text evidence="1">The sequence shown here is derived from an EMBL/GenBank/DDBJ whole genome shotgun (WGS) entry which is preliminary data.</text>
</comment>
<keyword evidence="2" id="KW-1185">Reference proteome</keyword>
<dbReference type="EMBL" id="CM042039">
    <property type="protein sequence ID" value="KAI3725467.1"/>
    <property type="molecule type" value="Genomic_DNA"/>
</dbReference>